<protein>
    <submittedName>
        <fullName evidence="4">Uncharacterized protein zgc:174935</fullName>
    </submittedName>
</protein>
<dbReference type="OrthoDB" id="8906012at2759"/>
<dbReference type="RefSeq" id="XP_030640337.1">
    <property type="nucleotide sequence ID" value="XM_030784477.1"/>
</dbReference>
<organism evidence="3 4">
    <name type="scientific">Chanos chanos</name>
    <name type="common">Milkfish</name>
    <name type="synonym">Mugil chanos</name>
    <dbReference type="NCBI Taxonomy" id="29144"/>
    <lineage>
        <taxon>Eukaryota</taxon>
        <taxon>Metazoa</taxon>
        <taxon>Chordata</taxon>
        <taxon>Craniata</taxon>
        <taxon>Vertebrata</taxon>
        <taxon>Euteleostomi</taxon>
        <taxon>Actinopterygii</taxon>
        <taxon>Neopterygii</taxon>
        <taxon>Teleostei</taxon>
        <taxon>Ostariophysi</taxon>
        <taxon>Gonorynchiformes</taxon>
        <taxon>Chanidae</taxon>
        <taxon>Chanos</taxon>
    </lineage>
</organism>
<accession>A0A6J2W8Q5</accession>
<dbReference type="Gene3D" id="1.10.287.2610">
    <property type="match status" value="1"/>
</dbReference>
<evidence type="ECO:0000313" key="3">
    <source>
        <dbReference type="Proteomes" id="UP000504632"/>
    </source>
</evidence>
<dbReference type="AlphaFoldDB" id="A0A6J2W8Q5"/>
<keyword evidence="3" id="KW-1185">Reference proteome</keyword>
<dbReference type="Proteomes" id="UP000504632">
    <property type="component" value="Chromosome 9"/>
</dbReference>
<feature type="chain" id="PRO_5026767217" evidence="2">
    <location>
        <begin position="20"/>
        <end position="184"/>
    </location>
</feature>
<feature type="region of interest" description="Disordered" evidence="1">
    <location>
        <begin position="151"/>
        <end position="184"/>
    </location>
</feature>
<dbReference type="InParanoid" id="A0A6J2W8Q5"/>
<reference evidence="4" key="1">
    <citation type="submission" date="2025-08" db="UniProtKB">
        <authorList>
            <consortium name="RefSeq"/>
        </authorList>
    </citation>
    <scope>IDENTIFICATION</scope>
</reference>
<sequence>MKYPMLLLALVILASLGLAAYIQSRRKLEMQLAKQASFQDIKYRVTRDVLGEYHDQVVRTNSLADKTKAQVEELNAQVAEVQEKADKKKEEMDACNGEKKRITDEMAASETEKTNAQKEFEKEKARWTEEMAKLKQEKEQRSKVCDYIKKDSSEGRTLCGDPPVQAEKPEEKKAESKKEEQPKR</sequence>
<dbReference type="GeneID" id="115820798"/>
<gene>
    <name evidence="4" type="primary">zgc:174935</name>
</gene>
<feature type="signal peptide" evidence="2">
    <location>
        <begin position="1"/>
        <end position="19"/>
    </location>
</feature>
<feature type="region of interest" description="Disordered" evidence="1">
    <location>
        <begin position="82"/>
        <end position="124"/>
    </location>
</feature>
<name>A0A6J2W8Q5_CHACN</name>
<evidence type="ECO:0000256" key="1">
    <source>
        <dbReference type="SAM" id="MobiDB-lite"/>
    </source>
</evidence>
<evidence type="ECO:0000256" key="2">
    <source>
        <dbReference type="SAM" id="SignalP"/>
    </source>
</evidence>
<feature type="compositionally biased region" description="Basic and acidic residues" evidence="1">
    <location>
        <begin position="167"/>
        <end position="184"/>
    </location>
</feature>
<evidence type="ECO:0000313" key="4">
    <source>
        <dbReference type="RefSeq" id="XP_030640337.1"/>
    </source>
</evidence>
<keyword evidence="2" id="KW-0732">Signal</keyword>
<proteinExistence type="predicted"/>